<dbReference type="PANTHER" id="PTHR43537:SF50">
    <property type="entry name" value="TRANSCRIPTIONAL REGULATORY PROTEIN"/>
    <property type="match status" value="1"/>
</dbReference>
<protein>
    <submittedName>
        <fullName evidence="5">GntR family transcriptional regulator</fullName>
    </submittedName>
</protein>
<dbReference type="InterPro" id="IPR008920">
    <property type="entry name" value="TF_FadR/GntR_C"/>
</dbReference>
<dbReference type="PRINTS" id="PR00035">
    <property type="entry name" value="HTHGNTR"/>
</dbReference>
<dbReference type="Gene3D" id="1.20.120.530">
    <property type="entry name" value="GntR ligand-binding domain-like"/>
    <property type="match status" value="1"/>
</dbReference>
<dbReference type="SMART" id="SM00345">
    <property type="entry name" value="HTH_GNTR"/>
    <property type="match status" value="1"/>
</dbReference>
<organism evidence="5 6">
    <name type="scientific">Pelagibius litoralis</name>
    <dbReference type="NCBI Taxonomy" id="374515"/>
    <lineage>
        <taxon>Bacteria</taxon>
        <taxon>Pseudomonadati</taxon>
        <taxon>Pseudomonadota</taxon>
        <taxon>Alphaproteobacteria</taxon>
        <taxon>Rhodospirillales</taxon>
        <taxon>Rhodovibrionaceae</taxon>
        <taxon>Pelagibius</taxon>
    </lineage>
</organism>
<evidence type="ECO:0000259" key="4">
    <source>
        <dbReference type="PROSITE" id="PS50949"/>
    </source>
</evidence>
<dbReference type="RefSeq" id="WP_167227816.1">
    <property type="nucleotide sequence ID" value="NZ_JAAQPH010000016.1"/>
</dbReference>
<evidence type="ECO:0000313" key="5">
    <source>
        <dbReference type="EMBL" id="NIA70817.1"/>
    </source>
</evidence>
<evidence type="ECO:0000256" key="1">
    <source>
        <dbReference type="ARBA" id="ARBA00023015"/>
    </source>
</evidence>
<name>A0A967F0M1_9PROT</name>
<proteinExistence type="predicted"/>
<dbReference type="SUPFAM" id="SSF48008">
    <property type="entry name" value="GntR ligand-binding domain-like"/>
    <property type="match status" value="1"/>
</dbReference>
<evidence type="ECO:0000256" key="3">
    <source>
        <dbReference type="ARBA" id="ARBA00023163"/>
    </source>
</evidence>
<dbReference type="Pfam" id="PF00392">
    <property type="entry name" value="GntR"/>
    <property type="match status" value="1"/>
</dbReference>
<dbReference type="SMART" id="SM00895">
    <property type="entry name" value="FCD"/>
    <property type="match status" value="1"/>
</dbReference>
<feature type="domain" description="HTH gntR-type" evidence="4">
    <location>
        <begin position="10"/>
        <end position="77"/>
    </location>
</feature>
<accession>A0A967F0M1</accession>
<dbReference type="InterPro" id="IPR011711">
    <property type="entry name" value="GntR_C"/>
</dbReference>
<dbReference type="CDD" id="cd07377">
    <property type="entry name" value="WHTH_GntR"/>
    <property type="match status" value="1"/>
</dbReference>
<dbReference type="EMBL" id="JAAQPH010000016">
    <property type="protein sequence ID" value="NIA70817.1"/>
    <property type="molecule type" value="Genomic_DNA"/>
</dbReference>
<dbReference type="Proteomes" id="UP000761264">
    <property type="component" value="Unassembled WGS sequence"/>
</dbReference>
<evidence type="ECO:0000313" key="6">
    <source>
        <dbReference type="Proteomes" id="UP000761264"/>
    </source>
</evidence>
<dbReference type="InterPro" id="IPR000524">
    <property type="entry name" value="Tscrpt_reg_HTH_GntR"/>
</dbReference>
<keyword evidence="1" id="KW-0805">Transcription regulation</keyword>
<dbReference type="InterPro" id="IPR036388">
    <property type="entry name" value="WH-like_DNA-bd_sf"/>
</dbReference>
<dbReference type="Gene3D" id="1.10.10.10">
    <property type="entry name" value="Winged helix-like DNA-binding domain superfamily/Winged helix DNA-binding domain"/>
    <property type="match status" value="1"/>
</dbReference>
<sequence>MSLTETIDRRPLHHELVDRLRDMIIEGQLEPGQKISEKALCERFGVSRTPLREAVKILAAEGFLKLTPHRGASVVKLTLKDFEEALPIMGALDAVAGELACQNATEAEIAKLEDLTARMTERFEADDLIGYYKLNSRIHQLIMEMARNPTLTRSTRVLSERMRRARYELNMSPARWAQAVDEHQAMVKAIKNRKGVQLGRIMKVHVIHKLQDLQAHLFAEER</sequence>
<dbReference type="PANTHER" id="PTHR43537">
    <property type="entry name" value="TRANSCRIPTIONAL REGULATOR, GNTR FAMILY"/>
    <property type="match status" value="1"/>
</dbReference>
<dbReference type="InterPro" id="IPR036390">
    <property type="entry name" value="WH_DNA-bd_sf"/>
</dbReference>
<gene>
    <name evidence="5" type="ORF">HBA54_19640</name>
</gene>
<dbReference type="PROSITE" id="PS50949">
    <property type="entry name" value="HTH_GNTR"/>
    <property type="match status" value="1"/>
</dbReference>
<comment type="caution">
    <text evidence="5">The sequence shown here is derived from an EMBL/GenBank/DDBJ whole genome shotgun (WGS) entry which is preliminary data.</text>
</comment>
<reference evidence="5" key="1">
    <citation type="submission" date="2020-03" db="EMBL/GenBank/DDBJ databases">
        <title>Genome of Pelagibius litoralis DSM 21314T.</title>
        <authorList>
            <person name="Wang G."/>
        </authorList>
    </citation>
    <scope>NUCLEOTIDE SEQUENCE</scope>
    <source>
        <strain evidence="5">DSM 21314</strain>
    </source>
</reference>
<keyword evidence="2" id="KW-0238">DNA-binding</keyword>
<keyword evidence="3" id="KW-0804">Transcription</keyword>
<dbReference type="GO" id="GO:0003677">
    <property type="term" value="F:DNA binding"/>
    <property type="evidence" value="ECO:0007669"/>
    <property type="project" value="UniProtKB-KW"/>
</dbReference>
<dbReference type="Pfam" id="PF07729">
    <property type="entry name" value="FCD"/>
    <property type="match status" value="1"/>
</dbReference>
<evidence type="ECO:0000256" key="2">
    <source>
        <dbReference type="ARBA" id="ARBA00023125"/>
    </source>
</evidence>
<keyword evidence="6" id="KW-1185">Reference proteome</keyword>
<dbReference type="GO" id="GO:0003700">
    <property type="term" value="F:DNA-binding transcription factor activity"/>
    <property type="evidence" value="ECO:0007669"/>
    <property type="project" value="InterPro"/>
</dbReference>
<dbReference type="AlphaFoldDB" id="A0A967F0M1"/>
<dbReference type="SUPFAM" id="SSF46785">
    <property type="entry name" value="Winged helix' DNA-binding domain"/>
    <property type="match status" value="1"/>
</dbReference>